<dbReference type="SMART" id="SM00481">
    <property type="entry name" value="POLIIIAc"/>
    <property type="match status" value="1"/>
</dbReference>
<dbReference type="NCBIfam" id="TIGR00594">
    <property type="entry name" value="polc"/>
    <property type="match status" value="1"/>
</dbReference>
<dbReference type="InterPro" id="IPR011708">
    <property type="entry name" value="DNA_pol3_alpha_NTPase_dom"/>
</dbReference>
<protein>
    <recommendedName>
        <fullName evidence="1">DNA-directed DNA polymerase</fullName>
        <ecNumber evidence="1">2.7.7.7</ecNumber>
    </recommendedName>
</protein>
<dbReference type="AlphaFoldDB" id="A0A2P6CFB6"/>
<dbReference type="Pfam" id="PF07733">
    <property type="entry name" value="DNA_pol3_alpha"/>
    <property type="match status" value="1"/>
</dbReference>
<sequence>MYLNCHTYYSLRYGTFSEIELLELAKENNIKSIALTDINNTSACMNFIQQAKKYHIKPVIGVDFRNGNTQQFVAIAKSNVGFQNINQYLSTFLESKTDIPDTPSYLEDVFIIYPFEKVLQLNMTSFKENEFIGVSIAEINKLRFSHLKKFEDRIVIQQQVTIRNKKDFNAHRLLRAIDNNTLLSKLLATEQCLITDVIHERKELLAFYKEFPNSIANTEKVLQGCNTFFDFHEDRKNQNLKKYCNSFKEDCKMLLDLCKNNLHKRYKNPTQKVHDRLEKELKVIIDLKFVSFFLINYDIVSYAKSKGYFHVGRGSGANSIVAYIIGITDVDPVELDLYFERFINPFRASPPDFDIDFSWKDREDVTNYIFKRFKNTALLATYNTFKYKAVIRELGKVFGLPKEEIDKLSKGEKQQKTVVNNGNTAPNKALQQVSNKGTTDLQQQVKKSATKNQQPFNDVATVYQQQEMDSIAMLVLKYGKLIEGFPNYVSVHSAGILILEKPIHYYSATSLPPKGFPTVQFDMNIADDVGVFKFDILGQRGLAKIKEALEIIKENNPDDPPIDITDVESFKKDKKINDLLKSGGAIGAYYVESPAMRGLMQKLQTQDYLGLVAASSIIRPGVSGSGMKDEFIKRHRFPEKRKEANPILLEIMPETYGVMVYQEDVMKVASKFADLTLGEADVLRRGMSGKYRSLKEFKAVEDKFIANCRKKGHKDALIFEVWNQIKSFAGYAFAKGHSASYAVESYQSMFLKCYYPIEFMVAVLNNGGGFYSTEHYIHEAKMQGAIIELPCINKSNHPNIVIDKTIYLGFGYLKSVEHLTIQRLLTERQLYGDFTSLENFIDRVVISIEQLTILIRIDAFRFTNKTKKQLLWQAIFKLKATKQKTKQELLFKTEQVKYELPKLESHWLEKVYDEMELLGFTVHDYFKLVTEPFLPSIKAKQMIDFENQHVLIYGLLVTTRFNKTSQNKLMRLSTFIDQDGHYFDAVHFTNVVHQYPVNGMGIYGCYGKITNRYGFCSMNVIQSKKMSVWVIQENKKIII</sequence>
<reference evidence="8 9" key="1">
    <citation type="submission" date="2016-12" db="EMBL/GenBank/DDBJ databases">
        <title>Trade-off between light-utilization and light-protection in marine flavobacteria.</title>
        <authorList>
            <person name="Kumagai Y."/>
            <person name="Yoshizawa S."/>
            <person name="Kogure K."/>
            <person name="Iwasaki W."/>
        </authorList>
    </citation>
    <scope>NUCLEOTIDE SEQUENCE [LARGE SCALE GENOMIC DNA]</scope>
    <source>
        <strain evidence="8 9">KCTC 12100</strain>
    </source>
</reference>
<dbReference type="Proteomes" id="UP000247345">
    <property type="component" value="Unassembled WGS sequence"/>
</dbReference>
<name>A0A2P6CFB6_9FLAO</name>
<evidence type="ECO:0000259" key="7">
    <source>
        <dbReference type="SMART" id="SM00481"/>
    </source>
</evidence>
<dbReference type="InterPro" id="IPR003141">
    <property type="entry name" value="Pol/His_phosphatase_N"/>
</dbReference>
<evidence type="ECO:0000256" key="3">
    <source>
        <dbReference type="ARBA" id="ARBA00022695"/>
    </source>
</evidence>
<dbReference type="Pfam" id="PF17657">
    <property type="entry name" value="DNA_pol3_finger"/>
    <property type="match status" value="1"/>
</dbReference>
<dbReference type="EMBL" id="MSCK01000001">
    <property type="protein sequence ID" value="PQJ73603.1"/>
    <property type="molecule type" value="Genomic_DNA"/>
</dbReference>
<dbReference type="Gene3D" id="1.10.150.870">
    <property type="match status" value="1"/>
</dbReference>
<dbReference type="CDD" id="cd07431">
    <property type="entry name" value="PHP_PolIIIA"/>
    <property type="match status" value="1"/>
</dbReference>
<accession>A0A2P6CFB6</accession>
<evidence type="ECO:0000256" key="5">
    <source>
        <dbReference type="ARBA" id="ARBA00022932"/>
    </source>
</evidence>
<dbReference type="Pfam" id="PF02811">
    <property type="entry name" value="PHP"/>
    <property type="match status" value="1"/>
</dbReference>
<evidence type="ECO:0000256" key="6">
    <source>
        <dbReference type="ARBA" id="ARBA00049244"/>
    </source>
</evidence>
<dbReference type="SUPFAM" id="SSF89550">
    <property type="entry name" value="PHP domain-like"/>
    <property type="match status" value="1"/>
</dbReference>
<evidence type="ECO:0000256" key="4">
    <source>
        <dbReference type="ARBA" id="ARBA00022705"/>
    </source>
</evidence>
<keyword evidence="9" id="KW-1185">Reference proteome</keyword>
<dbReference type="InterPro" id="IPR040982">
    <property type="entry name" value="DNA_pol3_finger"/>
</dbReference>
<feature type="domain" description="Polymerase/histidinol phosphatase N-terminal" evidence="7">
    <location>
        <begin position="1"/>
        <end position="68"/>
    </location>
</feature>
<dbReference type="RefSeq" id="WP_105049267.1">
    <property type="nucleotide sequence ID" value="NZ_CP150661.1"/>
</dbReference>
<evidence type="ECO:0000313" key="8">
    <source>
        <dbReference type="EMBL" id="PQJ73603.1"/>
    </source>
</evidence>
<dbReference type="Gene3D" id="3.20.20.140">
    <property type="entry name" value="Metal-dependent hydrolases"/>
    <property type="match status" value="1"/>
</dbReference>
<dbReference type="GO" id="GO:0008408">
    <property type="term" value="F:3'-5' exonuclease activity"/>
    <property type="evidence" value="ECO:0007669"/>
    <property type="project" value="InterPro"/>
</dbReference>
<keyword evidence="5" id="KW-0239">DNA-directed DNA polymerase</keyword>
<dbReference type="GO" id="GO:0006260">
    <property type="term" value="P:DNA replication"/>
    <property type="evidence" value="ECO:0007669"/>
    <property type="project" value="UniProtKB-KW"/>
</dbReference>
<dbReference type="InterPro" id="IPR016195">
    <property type="entry name" value="Pol/histidinol_Pase-like"/>
</dbReference>
<proteinExistence type="predicted"/>
<dbReference type="InterPro" id="IPR004013">
    <property type="entry name" value="PHP_dom"/>
</dbReference>
<dbReference type="EC" id="2.7.7.7" evidence="1"/>
<evidence type="ECO:0000256" key="2">
    <source>
        <dbReference type="ARBA" id="ARBA00022679"/>
    </source>
</evidence>
<comment type="caution">
    <text evidence="8">The sequence shown here is derived from an EMBL/GenBank/DDBJ whole genome shotgun (WGS) entry which is preliminary data.</text>
</comment>
<dbReference type="PANTHER" id="PTHR32294">
    <property type="entry name" value="DNA POLYMERASE III SUBUNIT ALPHA"/>
    <property type="match status" value="1"/>
</dbReference>
<dbReference type="InterPro" id="IPR004805">
    <property type="entry name" value="DnaE2/DnaE/PolC"/>
</dbReference>
<keyword evidence="2" id="KW-0808">Transferase</keyword>
<keyword evidence="4" id="KW-0235">DNA replication</keyword>
<organism evidence="8 9">
    <name type="scientific">Polaribacter butkevichii</name>
    <dbReference type="NCBI Taxonomy" id="218490"/>
    <lineage>
        <taxon>Bacteria</taxon>
        <taxon>Pseudomonadati</taxon>
        <taxon>Bacteroidota</taxon>
        <taxon>Flavobacteriia</taxon>
        <taxon>Flavobacteriales</taxon>
        <taxon>Flavobacteriaceae</taxon>
    </lineage>
</organism>
<dbReference type="OrthoDB" id="9803237at2"/>
<evidence type="ECO:0000313" key="9">
    <source>
        <dbReference type="Proteomes" id="UP000247345"/>
    </source>
</evidence>
<evidence type="ECO:0000256" key="1">
    <source>
        <dbReference type="ARBA" id="ARBA00012417"/>
    </source>
</evidence>
<gene>
    <name evidence="8" type="ORF">BTO14_10135</name>
</gene>
<dbReference type="InterPro" id="IPR029460">
    <property type="entry name" value="DNAPol_HHH"/>
</dbReference>
<dbReference type="GO" id="GO:0003887">
    <property type="term" value="F:DNA-directed DNA polymerase activity"/>
    <property type="evidence" value="ECO:0007669"/>
    <property type="project" value="UniProtKB-KW"/>
</dbReference>
<dbReference type="Pfam" id="PF14579">
    <property type="entry name" value="HHH_6"/>
    <property type="match status" value="1"/>
</dbReference>
<comment type="catalytic activity">
    <reaction evidence="6">
        <text>DNA(n) + a 2'-deoxyribonucleoside 5'-triphosphate = DNA(n+1) + diphosphate</text>
        <dbReference type="Rhea" id="RHEA:22508"/>
        <dbReference type="Rhea" id="RHEA-COMP:17339"/>
        <dbReference type="Rhea" id="RHEA-COMP:17340"/>
        <dbReference type="ChEBI" id="CHEBI:33019"/>
        <dbReference type="ChEBI" id="CHEBI:61560"/>
        <dbReference type="ChEBI" id="CHEBI:173112"/>
        <dbReference type="EC" id="2.7.7.7"/>
    </reaction>
</comment>
<keyword evidence="3" id="KW-0548">Nucleotidyltransferase</keyword>